<evidence type="ECO:0000313" key="3">
    <source>
        <dbReference type="Proteomes" id="UP000199365"/>
    </source>
</evidence>
<keyword evidence="2" id="KW-0808">Transferase</keyword>
<proteinExistence type="predicted"/>
<reference evidence="3" key="1">
    <citation type="submission" date="2016-10" db="EMBL/GenBank/DDBJ databases">
        <authorList>
            <person name="Varghese N."/>
            <person name="Submissions S."/>
        </authorList>
    </citation>
    <scope>NUCLEOTIDE SEQUENCE [LARGE SCALE GENOMIC DNA]</scope>
    <source>
        <strain evidence="3">DUS833</strain>
    </source>
</reference>
<dbReference type="PANTHER" id="PTHR46401:SF8">
    <property type="entry name" value="BLL6006 PROTEIN"/>
    <property type="match status" value="1"/>
</dbReference>
<feature type="domain" description="Glycosyl transferase family 1" evidence="1">
    <location>
        <begin position="224"/>
        <end position="387"/>
    </location>
</feature>
<dbReference type="Proteomes" id="UP000199365">
    <property type="component" value="Unassembled WGS sequence"/>
</dbReference>
<dbReference type="SUPFAM" id="SSF53756">
    <property type="entry name" value="UDP-Glycosyltransferase/glycogen phosphorylase"/>
    <property type="match status" value="1"/>
</dbReference>
<evidence type="ECO:0000313" key="2">
    <source>
        <dbReference type="EMBL" id="SDR44006.1"/>
    </source>
</evidence>
<dbReference type="Gene3D" id="3.40.50.2000">
    <property type="entry name" value="Glycogen Phosphorylase B"/>
    <property type="match status" value="1"/>
</dbReference>
<dbReference type="RefSeq" id="WP_244145096.1">
    <property type="nucleotide sequence ID" value="NZ_FNKX01000002.1"/>
</dbReference>
<dbReference type="AlphaFoldDB" id="A0A1H1J334"/>
<name>A0A1H1J334_9BURK</name>
<dbReference type="CDD" id="cd03809">
    <property type="entry name" value="GT4_MtfB-like"/>
    <property type="match status" value="1"/>
</dbReference>
<dbReference type="EMBL" id="FNKX01000002">
    <property type="protein sequence ID" value="SDR44006.1"/>
    <property type="molecule type" value="Genomic_DNA"/>
</dbReference>
<sequence length="422" mass="47789">MTNSNGSLERPIRMVAFIDYEHTSGGGYQQAKNAALLLKSLPPELCAVEFVTTRRSTIDDLRRSGIEPIFFPVPRLRGLAARLGSIYSRGGPRAFLRKPGKMASVDRLLSVMRADIAYFTTPSNLALAIDRFNYLFTVWDLSHRDDVEFPEVRIKHEFERREFLYGSALKKACGIFVDSQAGREKVVRRYGVDSERVHLMPFSPARATVLSEEAYVEHFVDVKTKYKIPRDLKYVYYPAQFWSHKNHVFLLKGLHALESRYGIHVGAVFTGSDFGNMRYVRSVAADLGLGERVFFLGFVPDGDVPYLYRESIALVMPTYFGPTNLPPLEAFSLGVPVLYPDLEALREQVGDAGLLVDLARPDSMAEALFSLIDQPALRQLMIERGTRRLASNDDAARLSTLARVLERYRTRAVCWGEEVWMN</sequence>
<dbReference type="Pfam" id="PF00534">
    <property type="entry name" value="Glycos_transf_1"/>
    <property type="match status" value="1"/>
</dbReference>
<gene>
    <name evidence="2" type="ORF">SAMN05445850_4024</name>
</gene>
<organism evidence="2 3">
    <name type="scientific">Paraburkholderia tuberum</name>
    <dbReference type="NCBI Taxonomy" id="157910"/>
    <lineage>
        <taxon>Bacteria</taxon>
        <taxon>Pseudomonadati</taxon>
        <taxon>Pseudomonadota</taxon>
        <taxon>Betaproteobacteria</taxon>
        <taxon>Burkholderiales</taxon>
        <taxon>Burkholderiaceae</taxon>
        <taxon>Paraburkholderia</taxon>
    </lineage>
</organism>
<protein>
    <submittedName>
        <fullName evidence="2">Glycosyltransferase involved in cell wall bisynthesis</fullName>
    </submittedName>
</protein>
<dbReference type="STRING" id="157910.SAMN05445850_4024"/>
<accession>A0A1H1J334</accession>
<dbReference type="GO" id="GO:0016757">
    <property type="term" value="F:glycosyltransferase activity"/>
    <property type="evidence" value="ECO:0007669"/>
    <property type="project" value="InterPro"/>
</dbReference>
<keyword evidence="3" id="KW-1185">Reference proteome</keyword>
<evidence type="ECO:0000259" key="1">
    <source>
        <dbReference type="Pfam" id="PF00534"/>
    </source>
</evidence>
<dbReference type="PANTHER" id="PTHR46401">
    <property type="entry name" value="GLYCOSYLTRANSFERASE WBBK-RELATED"/>
    <property type="match status" value="1"/>
</dbReference>
<dbReference type="InterPro" id="IPR001296">
    <property type="entry name" value="Glyco_trans_1"/>
</dbReference>